<dbReference type="STRING" id="380248.SAMN05216251_124110"/>
<evidence type="ECO:0000313" key="1">
    <source>
        <dbReference type="EMBL" id="SFF69237.1"/>
    </source>
</evidence>
<dbReference type="RefSeq" id="WP_093716942.1">
    <property type="nucleotide sequence ID" value="NZ_FONG01000024.1"/>
</dbReference>
<dbReference type="OrthoDB" id="3215846at2"/>
<sequence length="233" mass="24020">MRVARTVLIVLVILGGLFVAADRITVSVAQNKAADRAALTQGLTSKPKVSIEGFPFLTQALSGKLDEVKVTAKDIAAGNGGQTLRIDSFHADLHGVRLSDGYRRAVADSADGLAFLTYADLTKAAPAGITVSSAGDAKSENGGALVKLTGTFMGAKLSVLSEVTVRGADSIGLRARTLPKAFTALGLDDQVRQQIDFTRQLTHLPAGIALTSITSTPDGLSVAAGGKHVVLAN</sequence>
<dbReference type="EMBL" id="FONG01000024">
    <property type="protein sequence ID" value="SFF69237.1"/>
    <property type="molecule type" value="Genomic_DNA"/>
</dbReference>
<gene>
    <name evidence="1" type="ORF">SAMN05216251_124110</name>
</gene>
<dbReference type="Pfam" id="PF11209">
    <property type="entry name" value="LmeA"/>
    <property type="match status" value="1"/>
</dbReference>
<protein>
    <recommendedName>
        <fullName evidence="3">DUF2993 domain-containing protein</fullName>
    </recommendedName>
</protein>
<proteinExistence type="predicted"/>
<dbReference type="AlphaFoldDB" id="A0A1I2KVN2"/>
<accession>A0A1I2KVN2</accession>
<dbReference type="Proteomes" id="UP000199323">
    <property type="component" value="Unassembled WGS sequence"/>
</dbReference>
<evidence type="ECO:0008006" key="3">
    <source>
        <dbReference type="Google" id="ProtNLM"/>
    </source>
</evidence>
<name>A0A1I2KVN2_9ACTN</name>
<reference evidence="1 2" key="1">
    <citation type="submission" date="2016-10" db="EMBL/GenBank/DDBJ databases">
        <authorList>
            <person name="de Groot N.N."/>
        </authorList>
    </citation>
    <scope>NUCLEOTIDE SEQUENCE [LARGE SCALE GENOMIC DNA]</scope>
    <source>
        <strain evidence="1 2">CGMCC 4.3510</strain>
    </source>
</reference>
<organism evidence="1 2">
    <name type="scientific">Actinacidiphila alni</name>
    <dbReference type="NCBI Taxonomy" id="380248"/>
    <lineage>
        <taxon>Bacteria</taxon>
        <taxon>Bacillati</taxon>
        <taxon>Actinomycetota</taxon>
        <taxon>Actinomycetes</taxon>
        <taxon>Kitasatosporales</taxon>
        <taxon>Streptomycetaceae</taxon>
        <taxon>Actinacidiphila</taxon>
    </lineage>
</organism>
<dbReference type="InterPro" id="IPR021373">
    <property type="entry name" value="DUF2993"/>
</dbReference>
<keyword evidence="2" id="KW-1185">Reference proteome</keyword>
<evidence type="ECO:0000313" key="2">
    <source>
        <dbReference type="Proteomes" id="UP000199323"/>
    </source>
</evidence>